<dbReference type="GO" id="GO:0003924">
    <property type="term" value="F:GTPase activity"/>
    <property type="evidence" value="ECO:0007669"/>
    <property type="project" value="InterPro"/>
</dbReference>
<feature type="compositionally biased region" description="Low complexity" evidence="2">
    <location>
        <begin position="2420"/>
        <end position="2442"/>
    </location>
</feature>
<dbReference type="InterPro" id="IPR048535">
    <property type="entry name" value="RRN6_beta-prop"/>
</dbReference>
<feature type="compositionally biased region" description="Acidic residues" evidence="2">
    <location>
        <begin position="287"/>
        <end position="318"/>
    </location>
</feature>
<dbReference type="Proteomes" id="UP000044602">
    <property type="component" value="Unassembled WGS sequence"/>
</dbReference>
<feature type="compositionally biased region" description="Basic residues" evidence="2">
    <location>
        <begin position="2594"/>
        <end position="2614"/>
    </location>
</feature>
<dbReference type="InterPro" id="IPR019350">
    <property type="entry name" value="RNA_pol_I-sp_TIF_RRN6-like"/>
</dbReference>
<dbReference type="PROSITE" id="PS50089">
    <property type="entry name" value="ZF_RING_2"/>
    <property type="match status" value="1"/>
</dbReference>
<dbReference type="GO" id="GO:0005525">
    <property type="term" value="F:GTP binding"/>
    <property type="evidence" value="ECO:0007669"/>
    <property type="project" value="InterPro"/>
</dbReference>
<evidence type="ECO:0000259" key="4">
    <source>
        <dbReference type="PROSITE" id="PS51532"/>
    </source>
</evidence>
<dbReference type="InterPro" id="IPR010400">
    <property type="entry name" value="PITH_dom"/>
</dbReference>
<feature type="domain" description="RING-type" evidence="3">
    <location>
        <begin position="75"/>
        <end position="117"/>
    </location>
</feature>
<evidence type="ECO:0000259" key="3">
    <source>
        <dbReference type="PROSITE" id="PS50089"/>
    </source>
</evidence>
<dbReference type="CDD" id="cd16464">
    <property type="entry name" value="RING-H2_Pirh2-like"/>
    <property type="match status" value="1"/>
</dbReference>
<dbReference type="InterPro" id="IPR001841">
    <property type="entry name" value="Znf_RING"/>
</dbReference>
<gene>
    <name evidence="5" type="ORF">BN1708_006406</name>
</gene>
<evidence type="ECO:0000313" key="5">
    <source>
        <dbReference type="EMBL" id="CRK34571.1"/>
    </source>
</evidence>
<name>A0A0G4MJY7_VERLO</name>
<feature type="compositionally biased region" description="Basic and acidic residues" evidence="2">
    <location>
        <begin position="1383"/>
        <end position="1404"/>
    </location>
</feature>
<dbReference type="InterPro" id="IPR013083">
    <property type="entry name" value="Znf_RING/FYVE/PHD"/>
</dbReference>
<evidence type="ECO:0000256" key="1">
    <source>
        <dbReference type="PROSITE-ProRule" id="PRU00175"/>
    </source>
</evidence>
<dbReference type="PRINTS" id="PR00449">
    <property type="entry name" value="RASTRNSFRMNG"/>
</dbReference>
<dbReference type="Gene3D" id="2.60.120.470">
    <property type="entry name" value="PITH domain"/>
    <property type="match status" value="1"/>
</dbReference>
<keyword evidence="1" id="KW-0479">Metal-binding</keyword>
<feature type="compositionally biased region" description="Polar residues" evidence="2">
    <location>
        <begin position="1285"/>
        <end position="1304"/>
    </location>
</feature>
<feature type="region of interest" description="Disordered" evidence="2">
    <location>
        <begin position="551"/>
        <end position="577"/>
    </location>
</feature>
<dbReference type="Gene3D" id="2.20.28.10">
    <property type="match status" value="2"/>
</dbReference>
<dbReference type="SUPFAM" id="SSF52540">
    <property type="entry name" value="P-loop containing nucleoside triphosphate hydrolases"/>
    <property type="match status" value="1"/>
</dbReference>
<dbReference type="SMART" id="SM00184">
    <property type="entry name" value="RING"/>
    <property type="match status" value="1"/>
</dbReference>
<dbReference type="SUPFAM" id="SSF57850">
    <property type="entry name" value="RING/U-box"/>
    <property type="match status" value="1"/>
</dbReference>
<dbReference type="Pfam" id="PF10214">
    <property type="entry name" value="Rrn6_beta-prop"/>
    <property type="match status" value="2"/>
</dbReference>
<dbReference type="Pfam" id="PF20639">
    <property type="entry name" value="Rrn6_K-rich"/>
    <property type="match status" value="2"/>
</dbReference>
<feature type="region of interest" description="Disordered" evidence="2">
    <location>
        <begin position="2588"/>
        <end position="2644"/>
    </location>
</feature>
<dbReference type="GO" id="GO:0070860">
    <property type="term" value="C:RNA polymerase I core factor complex"/>
    <property type="evidence" value="ECO:0007669"/>
    <property type="project" value="TreeGrafter"/>
</dbReference>
<feature type="compositionally biased region" description="Basic and acidic residues" evidence="2">
    <location>
        <begin position="2622"/>
        <end position="2643"/>
    </location>
</feature>
<sequence>MSSPPWDYIAKLVCIGDSGCGKSSLTIRLCEGRFSPHHDVTIGVEFGSRIKCCACISISIQDSHKCIERSTDCDCPICGEYMFTSPRPVVFMVCGHSIHAKCYDQHMQSSYKCPICNRSLLNMQSQFRQLELSILSQPMPLELRNTRAVILCNDCSGKSTVPYHWLGLKCAICNSYNTAQIRLENSPFPEDATGHPAANPLTESTGSLGAVDVPGTPRRRHSSLTGVQLRAAVPLPDRLARSASPPLPPGLAVPVPEGTAVHDADDADDSDEDMLGLWGTRFHRSSDEEEDDVESLSDDAGGDDDDEVDDEEEEDDENEITRAGRMAAPVDERDRVYGPTRITLLPYEGTDDGVPTLHASRATSQAPNFHIVKQPDVWYPSSTTVKPNAISWDLQKQHKRWLAGTHPEAFTGMSDLLSDLMCESNDATRSANHPLLAIGQMANLTDPRRPRVRPVIAMAAGESGQLLRLSALRDSTWRWGTHQSPALHRLHLDADDADEVAHWAHDDSPISQVKAAMSLVGNEPSRYIIVQKKLATTVLKPQYRTIPVAREHSGVGEDRERPSRIDPKPIMVVSGHDTGGRPHADVSYCPGSEGKPELLAVVDDFGYWYVWEMQGRFKVTRPGLEADLRFHGHIEQGILDVAPTQTETTMLAATHGILWIGASGSDWNHWDAALMTAVDSGGIPPSASSRATAFIVWSKKQLALVDLRTVTSTILDCPVRTTPKDLILDVKQNPANQRQIFVLTTTSLFWIEITPPVAAGHSGPRILLSCAHLRSANNRFLKLKVHHGWSSLGDDASLVCLHSSRNPDIDVYAFSTHETTSLPQFQHHMVRVPGIGQGDDENGLEMQTFCLAPATLTASTPSTGPGAAHMDRDDHFWQLFVLNQDLGLKCSLVLATSGSHDDVRLPDTLKVTGKKRKIVNQRRTAFIQQLAEVFAVPDAFGEMDELFRLRQGAGGDLALIQDGPGSARRWPRSKVEGIDLLFFRVGVSMETVAMESRRVEAKGPFQGFDLIHRAVAQCLGMEDQQLPLSTLRDYQPAMEAPPIDEADEQVWDAQLHEFYSLNDQRIVIQSTAARFFGLPVDANLSFSALRRHCEELWPATDASPEAQISRRLALAETAEASIRSLVGVMAFDFTSSETYDGLTSWVPEPKGPKQQTQAGSSQRTVYPTPRATASVSPDPSSQFEGSQSGSSQSQTSQQASQEKTVPGALQRLSMLARHVNKEAKIAGPPHPVLSYWPEERGVPMQGYQSSVLMASSQRLEAVRSRLQRIESRRQKRSRIMDGSSRAVTQDLATSSQMPRLPSSPSMPARLLALPPAISQQPQIAFRPLLPSSQLLGSSQLAPAMIMSQTVPGIHGRRPQGKKKAKRREDAHRTKVVASTMSCSHEHHGHGGDDHHGHEHDHSDDITPALQHSLYQQINFDEITTLNEASQFRQLELSILSQPMPLELRNTRAVILCNDCSGKSTVPYHWLGLKCAICNSYNTAQIRLENSPFPEDATGHPAANPLTESTGSLGAVDVPGTPRRRHSSLTGVQLRHAVPLPDRLARSASPPLPPGLAVPTRAGRMAAPVDERDRVYGPTRITLLPYEGTDDGVPTLHASRATSQAPNFHIVKPPDVWYPSSTTVKPNAISWDLQKQHKRWLAGTHPEAFTGMSDLLSDLMCESNEATRSANHPLLAIGQMANLTDPRRPRVRPVIAMAAGESGQLLRLSALRDSTWRWGTHQSPALHRLHLDADDADEVAHWAHDDSPILQVKAAMSLVGNEPSRYIIVQKKLATTVLKPQYRTIPVAREHSGVGEDRERPSRIDPKPVMVVSSHDTGGRPHADVSYCPGSEGKPELLAVVDDFGYWYVWEMQGRFKVTRPGLEPDLRFHGHIEQGIFDVTPTQTEMTMLAATHGILWIGTSGSDWNHWDAALVAAVDSGGIPPRASSRATAFIVWSQKQLALVDLRTVTSTILDCSVRTTPKDLILDVKQNPANQRQIFVLTTTSLFWIEISPPVAAGQTASGPRILLSCAHLRSANNRFLKLKVHHGWSSLGDDASLVCLHSSRNPDIDIYAFSTHETTSLPQFQHHMVRVPGIGQGEDENGLEMQTFCLAPAILTASTPSTGPGAAHMDRDDHFWQLFVLNQDLGLKCSLVVATSSSHDDVRVPNMLKVTVKKRKIVNQRRTAFIQQLAEVFAVPDAFGEMDELFRPRQGAGGDLALIQDGPGSARRWPRSKVEGIDLLFFRVGVSMETVAMESRRVEAKGPFQGFDLIHRAVAQCLGMEDQQLPLSTLRDYQPAMEAPPIDEADEEVWDAQLHEFYGLNDQRIVIQSTAARFFGLPADANLSFSALRRHCEELWPATDASAEAQISRRLALAETVEASIRSLVGVMAFDFTSSETHDGLTSWVPEPKGPKQPSQAVSSQRTVYPTPRATASVSPGPSSHFESSQLESSQSQISQLASQEKSVPGALQRLSMLARHVNKEAKIAGPPHPVLSYWPEERGVPMQEYQSSVLMASSQRLEAVRSRFQRIESRRQKRSRIMDGSSQAAIQDIATSSQMPRLPSSPSMPARSLVLPPAVSQQPQIAFRPLLPSSQMLSSSQLAPAMIMSQTVPGIHGRRPQGKKKAKRRDAHRKKVVPSGMSCSHEHHSHGGDDHHGHGHDHSDDITPALQHSLYQQINFDEITTLNEAVPDSGRAIVKKTWADRLSVDVELESDADEQLLMNVPFTAQVKLHALLLRTSPAPSAPRTLHVFLNRDDLDFASAEDSPPTQTFELAQTSDVQEIPVRRALFGKVRRLTLFFPDNFSAGDDDVTRLSYVGFRGEWTALGRAPTNIVYESAARPSDHTVKGTGINQVGGGIGGRGNGM</sequence>
<keyword evidence="1" id="KW-0863">Zinc-finger</keyword>
<dbReference type="InterPro" id="IPR048536">
    <property type="entry name" value="Rrn6_K-rich"/>
</dbReference>
<dbReference type="PROSITE" id="PS51532">
    <property type="entry name" value="PITH"/>
    <property type="match status" value="1"/>
</dbReference>
<feature type="compositionally biased region" description="Basic and acidic residues" evidence="2">
    <location>
        <begin position="1789"/>
        <end position="1805"/>
    </location>
</feature>
<dbReference type="InterPro" id="IPR039512">
    <property type="entry name" value="RCHY1_zinc-ribbon"/>
</dbReference>
<dbReference type="Gene3D" id="3.40.50.300">
    <property type="entry name" value="P-loop containing nucleotide triphosphate hydrolases"/>
    <property type="match status" value="1"/>
</dbReference>
<feature type="compositionally biased region" description="Acidic residues" evidence="2">
    <location>
        <begin position="265"/>
        <end position="274"/>
    </location>
</feature>
<keyword evidence="1" id="KW-0862">Zinc</keyword>
<feature type="compositionally biased region" description="Polar residues" evidence="2">
    <location>
        <begin position="2394"/>
        <end position="2419"/>
    </location>
</feature>
<dbReference type="InterPro" id="IPR027417">
    <property type="entry name" value="P-loop_NTPase"/>
</dbReference>
<evidence type="ECO:0000313" key="6">
    <source>
        <dbReference type="Proteomes" id="UP000044602"/>
    </source>
</evidence>
<keyword evidence="6" id="KW-1185">Reference proteome</keyword>
<proteinExistence type="predicted"/>
<feature type="compositionally biased region" description="Polar residues" evidence="2">
    <location>
        <begin position="1153"/>
        <end position="1179"/>
    </location>
</feature>
<dbReference type="SUPFAM" id="SSF49785">
    <property type="entry name" value="Galactose-binding domain-like"/>
    <property type="match status" value="1"/>
</dbReference>
<dbReference type="STRING" id="100787.A0A0G4MJY7"/>
<dbReference type="PANTHER" id="PTHR28221">
    <property type="entry name" value="RNA POLYMERASE I-SPECIFIC TRANSCRIPTION INITIATION FACTOR RRN6"/>
    <property type="match status" value="1"/>
</dbReference>
<dbReference type="GO" id="GO:0001179">
    <property type="term" value="F:RNA polymerase I general transcription initiation factor binding"/>
    <property type="evidence" value="ECO:0007669"/>
    <property type="project" value="TreeGrafter"/>
</dbReference>
<feature type="region of interest" description="Disordered" evidence="2">
    <location>
        <begin position="187"/>
        <end position="328"/>
    </location>
</feature>
<dbReference type="InterPro" id="IPR008979">
    <property type="entry name" value="Galactose-bd-like_sf"/>
</dbReference>
<dbReference type="InterPro" id="IPR037047">
    <property type="entry name" value="PITH_dom_sf"/>
</dbReference>
<feature type="region of interest" description="Disordered" evidence="2">
    <location>
        <begin position="2823"/>
        <end position="2843"/>
    </location>
</feature>
<feature type="region of interest" description="Disordered" evidence="2">
    <location>
        <begin position="1491"/>
        <end position="1529"/>
    </location>
</feature>
<dbReference type="EMBL" id="CVQH01023083">
    <property type="protein sequence ID" value="CRK34571.1"/>
    <property type="molecule type" value="Genomic_DNA"/>
</dbReference>
<feature type="region of interest" description="Disordered" evidence="2">
    <location>
        <begin position="1789"/>
        <end position="1820"/>
    </location>
</feature>
<dbReference type="PANTHER" id="PTHR28221:SF2">
    <property type="entry name" value="RNA POLYMERASE I-SPECIFIC TRANSCRIPTION INITIATION FACTOR RRN6"/>
    <property type="match status" value="1"/>
</dbReference>
<organism evidence="5 6">
    <name type="scientific">Verticillium longisporum</name>
    <name type="common">Verticillium dahliae var. longisporum</name>
    <dbReference type="NCBI Taxonomy" id="100787"/>
    <lineage>
        <taxon>Eukaryota</taxon>
        <taxon>Fungi</taxon>
        <taxon>Dikarya</taxon>
        <taxon>Ascomycota</taxon>
        <taxon>Pezizomycotina</taxon>
        <taxon>Sordariomycetes</taxon>
        <taxon>Hypocreomycetidae</taxon>
        <taxon>Glomerellales</taxon>
        <taxon>Plectosphaerellaceae</taxon>
        <taxon>Verticillium</taxon>
    </lineage>
</organism>
<dbReference type="GO" id="GO:0005737">
    <property type="term" value="C:cytoplasm"/>
    <property type="evidence" value="ECO:0007669"/>
    <property type="project" value="UniProtKB-ARBA"/>
</dbReference>
<dbReference type="GO" id="GO:0001163">
    <property type="term" value="F:RNA polymerase I transcription regulatory region sequence-specific DNA binding"/>
    <property type="evidence" value="ECO:0007669"/>
    <property type="project" value="TreeGrafter"/>
</dbReference>
<feature type="region of interest" description="Disordered" evidence="2">
    <location>
        <begin position="1348"/>
        <end position="1404"/>
    </location>
</feature>
<feature type="compositionally biased region" description="Gly residues" evidence="2">
    <location>
        <begin position="2831"/>
        <end position="2843"/>
    </location>
</feature>
<dbReference type="GO" id="GO:0008270">
    <property type="term" value="F:zinc ion binding"/>
    <property type="evidence" value="ECO:0007669"/>
    <property type="project" value="UniProtKB-KW"/>
</dbReference>
<feature type="region of interest" description="Disordered" evidence="2">
    <location>
        <begin position="1273"/>
        <end position="1304"/>
    </location>
</feature>
<dbReference type="Pfam" id="PF00071">
    <property type="entry name" value="Ras"/>
    <property type="match status" value="1"/>
</dbReference>
<feature type="domain" description="PITH" evidence="4">
    <location>
        <begin position="2641"/>
        <end position="2817"/>
    </location>
</feature>
<dbReference type="Gene3D" id="3.30.40.10">
    <property type="entry name" value="Zinc/RING finger domain, C3HC4 (zinc finger)"/>
    <property type="match status" value="1"/>
</dbReference>
<feature type="region of interest" description="Disordered" evidence="2">
    <location>
        <begin position="1144"/>
        <end position="1205"/>
    </location>
</feature>
<feature type="compositionally biased region" description="Basic residues" evidence="2">
    <location>
        <begin position="1354"/>
        <end position="1365"/>
    </location>
</feature>
<evidence type="ECO:0008006" key="7">
    <source>
        <dbReference type="Google" id="ProtNLM"/>
    </source>
</evidence>
<dbReference type="Pfam" id="PF13639">
    <property type="entry name" value="zf-RING_2"/>
    <property type="match status" value="1"/>
</dbReference>
<dbReference type="GO" id="GO:0042790">
    <property type="term" value="P:nucleolar large rRNA transcription by RNA polymerase I"/>
    <property type="evidence" value="ECO:0007669"/>
    <property type="project" value="TreeGrafter"/>
</dbReference>
<dbReference type="SMART" id="SM00175">
    <property type="entry name" value="RAB"/>
    <property type="match status" value="1"/>
</dbReference>
<reference evidence="5 6" key="1">
    <citation type="submission" date="2015-05" db="EMBL/GenBank/DDBJ databases">
        <authorList>
            <person name="Wang D.B."/>
            <person name="Wang M."/>
        </authorList>
    </citation>
    <scope>NUCLEOTIDE SEQUENCE [LARGE SCALE GENOMIC DNA]</scope>
    <source>
        <strain evidence="5">VL1</strain>
    </source>
</reference>
<dbReference type="InterPro" id="IPR001806">
    <property type="entry name" value="Small_GTPase"/>
</dbReference>
<feature type="region of interest" description="Disordered" evidence="2">
    <location>
        <begin position="2379"/>
        <end position="2442"/>
    </location>
</feature>
<accession>A0A0G4MJY7</accession>
<feature type="compositionally biased region" description="Low complexity" evidence="2">
    <location>
        <begin position="1180"/>
        <end position="1201"/>
    </location>
</feature>
<dbReference type="Pfam" id="PF06201">
    <property type="entry name" value="PITH"/>
    <property type="match status" value="1"/>
</dbReference>
<feature type="compositionally biased region" description="Basic and acidic residues" evidence="2">
    <location>
        <begin position="551"/>
        <end position="567"/>
    </location>
</feature>
<evidence type="ECO:0000256" key="2">
    <source>
        <dbReference type="SAM" id="MobiDB-lite"/>
    </source>
</evidence>
<protein>
    <recommendedName>
        <fullName evidence="7">RING-type domain-containing protein</fullName>
    </recommendedName>
</protein>
<dbReference type="Pfam" id="PF14599">
    <property type="entry name" value="zinc_ribbon_6"/>
    <property type="match status" value="2"/>
</dbReference>